<dbReference type="Pfam" id="PF00010">
    <property type="entry name" value="HLH"/>
    <property type="match status" value="1"/>
</dbReference>
<keyword evidence="3" id="KW-1185">Reference proteome</keyword>
<sequence>MAIKMQDGVKYIKEMNAKANDMDHEGFESLEHVERAFRALRELLPQNEKGQDLSELEVLKLAMEYIHDLEEILHFESGSTFQ</sequence>
<evidence type="ECO:0000313" key="3">
    <source>
        <dbReference type="Proteomes" id="UP000275408"/>
    </source>
</evidence>
<dbReference type="EMBL" id="RCHS01001944">
    <property type="protein sequence ID" value="RMX50468.1"/>
    <property type="molecule type" value="Genomic_DNA"/>
</dbReference>
<dbReference type="AlphaFoldDB" id="A0A3M6UAF6"/>
<dbReference type="SUPFAM" id="SSF47459">
    <property type="entry name" value="HLH, helix-loop-helix DNA-binding domain"/>
    <property type="match status" value="1"/>
</dbReference>
<reference evidence="2 3" key="1">
    <citation type="journal article" date="2018" name="Sci. Rep.">
        <title>Comparative analysis of the Pocillopora damicornis genome highlights role of immune system in coral evolution.</title>
        <authorList>
            <person name="Cunning R."/>
            <person name="Bay R.A."/>
            <person name="Gillette P."/>
            <person name="Baker A.C."/>
            <person name="Traylor-Knowles N."/>
        </authorList>
    </citation>
    <scope>NUCLEOTIDE SEQUENCE [LARGE SCALE GENOMIC DNA]</scope>
    <source>
        <strain evidence="2">RSMAS</strain>
        <tissue evidence="2">Whole animal</tissue>
    </source>
</reference>
<dbReference type="Proteomes" id="UP000275408">
    <property type="component" value="Unassembled WGS sequence"/>
</dbReference>
<proteinExistence type="predicted"/>
<dbReference type="GO" id="GO:0046983">
    <property type="term" value="F:protein dimerization activity"/>
    <property type="evidence" value="ECO:0007669"/>
    <property type="project" value="InterPro"/>
</dbReference>
<dbReference type="InterPro" id="IPR036638">
    <property type="entry name" value="HLH_DNA-bd_sf"/>
</dbReference>
<evidence type="ECO:0000259" key="1">
    <source>
        <dbReference type="Pfam" id="PF00010"/>
    </source>
</evidence>
<accession>A0A3M6UAF6</accession>
<dbReference type="Gene3D" id="4.10.280.10">
    <property type="entry name" value="Helix-loop-helix DNA-binding domain"/>
    <property type="match status" value="1"/>
</dbReference>
<feature type="domain" description="BHLH" evidence="1">
    <location>
        <begin position="33"/>
        <end position="70"/>
    </location>
</feature>
<evidence type="ECO:0000313" key="2">
    <source>
        <dbReference type="EMBL" id="RMX50468.1"/>
    </source>
</evidence>
<comment type="caution">
    <text evidence="2">The sequence shown here is derived from an EMBL/GenBank/DDBJ whole genome shotgun (WGS) entry which is preliminary data.</text>
</comment>
<dbReference type="InterPro" id="IPR011598">
    <property type="entry name" value="bHLH_dom"/>
</dbReference>
<gene>
    <name evidence="2" type="ORF">pdam_00009247</name>
</gene>
<protein>
    <recommendedName>
        <fullName evidence="1">BHLH domain-containing protein</fullName>
    </recommendedName>
</protein>
<name>A0A3M6UAF6_POCDA</name>
<organism evidence="2 3">
    <name type="scientific">Pocillopora damicornis</name>
    <name type="common">Cauliflower coral</name>
    <name type="synonym">Millepora damicornis</name>
    <dbReference type="NCBI Taxonomy" id="46731"/>
    <lineage>
        <taxon>Eukaryota</taxon>
        <taxon>Metazoa</taxon>
        <taxon>Cnidaria</taxon>
        <taxon>Anthozoa</taxon>
        <taxon>Hexacorallia</taxon>
        <taxon>Scleractinia</taxon>
        <taxon>Astrocoeniina</taxon>
        <taxon>Pocilloporidae</taxon>
        <taxon>Pocillopora</taxon>
    </lineage>
</organism>